<dbReference type="InterPro" id="IPR031357">
    <property type="entry name" value="Stealth_CR3"/>
</dbReference>
<evidence type="ECO:0000259" key="8">
    <source>
        <dbReference type="Pfam" id="PF17103"/>
    </source>
</evidence>
<evidence type="ECO:0000256" key="5">
    <source>
        <dbReference type="ARBA" id="ARBA00032902"/>
    </source>
</evidence>
<evidence type="ECO:0000256" key="1">
    <source>
        <dbReference type="ARBA" id="ARBA00007583"/>
    </source>
</evidence>
<evidence type="ECO:0000259" key="6">
    <source>
        <dbReference type="Pfam" id="PF11380"/>
    </source>
</evidence>
<dbReference type="InterPro" id="IPR021520">
    <property type="entry name" value="Stealth_CR2"/>
</dbReference>
<dbReference type="PANTHER" id="PTHR24045:SF0">
    <property type="entry name" value="N-ACETYLGLUCOSAMINE-1-PHOSPHOTRANSFERASE SUBUNITS ALPHA_BETA"/>
    <property type="match status" value="1"/>
</dbReference>
<name>A0A839AG98_9HYPH</name>
<reference evidence="9 10" key="1">
    <citation type="submission" date="2020-07" db="EMBL/GenBank/DDBJ databases">
        <title>Stappia sp., F7233, whole genome shotgun sequencing project.</title>
        <authorList>
            <person name="Jiang S."/>
            <person name="Liu Z.W."/>
            <person name="Du Z.J."/>
        </authorList>
    </citation>
    <scope>NUCLEOTIDE SEQUENCE [LARGE SCALE GENOMIC DNA]</scope>
    <source>
        <strain evidence="9 10">F7233</strain>
    </source>
</reference>
<protein>
    <recommendedName>
        <fullName evidence="2">Capsular polysaccharide phosphotransferase SacB</fullName>
    </recommendedName>
    <alternativeName>
        <fullName evidence="5">Stealth protein SacB</fullName>
    </alternativeName>
</protein>
<organism evidence="9 10">
    <name type="scientific">Stappia albiluteola</name>
    <dbReference type="NCBI Taxonomy" id="2758565"/>
    <lineage>
        <taxon>Bacteria</taxon>
        <taxon>Pseudomonadati</taxon>
        <taxon>Pseudomonadota</taxon>
        <taxon>Alphaproteobacteria</taxon>
        <taxon>Hyphomicrobiales</taxon>
        <taxon>Stappiaceae</taxon>
        <taxon>Stappia</taxon>
    </lineage>
</organism>
<dbReference type="PANTHER" id="PTHR24045">
    <property type="match status" value="1"/>
</dbReference>
<dbReference type="GO" id="GO:0016772">
    <property type="term" value="F:transferase activity, transferring phosphorus-containing groups"/>
    <property type="evidence" value="ECO:0007669"/>
    <property type="project" value="InterPro"/>
</dbReference>
<dbReference type="Proteomes" id="UP000541109">
    <property type="component" value="Unassembled WGS sequence"/>
</dbReference>
<dbReference type="EMBL" id="JACFXV010000064">
    <property type="protein sequence ID" value="MBA5778733.1"/>
    <property type="molecule type" value="Genomic_DNA"/>
</dbReference>
<dbReference type="AlphaFoldDB" id="A0A839AG98"/>
<feature type="domain" description="Stealth protein CR4 conserved region 4" evidence="8">
    <location>
        <begin position="278"/>
        <end position="318"/>
    </location>
</feature>
<dbReference type="InterPro" id="IPR031356">
    <property type="entry name" value="Stealth_CR4"/>
</dbReference>
<evidence type="ECO:0000256" key="4">
    <source>
        <dbReference type="ARBA" id="ARBA00023169"/>
    </source>
</evidence>
<gene>
    <name evidence="9" type="ORF">H2509_16535</name>
</gene>
<evidence type="ECO:0000313" key="9">
    <source>
        <dbReference type="EMBL" id="MBA5778733.1"/>
    </source>
</evidence>
<accession>A0A839AG98</accession>
<evidence type="ECO:0000259" key="7">
    <source>
        <dbReference type="Pfam" id="PF17102"/>
    </source>
</evidence>
<keyword evidence="4" id="KW-0270">Exopolysaccharide synthesis</keyword>
<dbReference type="Pfam" id="PF17103">
    <property type="entry name" value="Stealth_CR4"/>
    <property type="match status" value="1"/>
</dbReference>
<evidence type="ECO:0000256" key="2">
    <source>
        <dbReference type="ARBA" id="ARBA00022423"/>
    </source>
</evidence>
<comment type="similarity">
    <text evidence="1">Belongs to the stealth family.</text>
</comment>
<dbReference type="GO" id="GO:0000271">
    <property type="term" value="P:polysaccharide biosynthetic process"/>
    <property type="evidence" value="ECO:0007669"/>
    <property type="project" value="UniProtKB-KW"/>
</dbReference>
<feature type="domain" description="Stealth protein CR3 conserved region 3" evidence="7">
    <location>
        <begin position="193"/>
        <end position="240"/>
    </location>
</feature>
<sequence length="319" mass="36363">MSRQATIDVVYTWVDDTFPGYGEMLRQYAGDRRDTNPNRTRDNLELLKYSLRSLAANAPFVRNIYLLTCRPQVPAWLDTDHPRIRVVHHDEIMAPEILPTFNSFAIVSHLHRLPGLSERFLYLEDDMLIPAALSLDAFLAEDGRPLVFTRAKRTAVHAELDPAKASPWNLALATANAALTRDFGLARHAYIIHGPRLIDTPDFQAMIDRFAGEFSATRASRFRANGNVPGEYLYPHYLMATGKGVAASRAQSAKMEGYASIENFLPWTWAQMKMLDWRRPQTITLNDSFGHRPNPAVVRFMRKTLNRWFPHPSPFEKPA</sequence>
<proteinExistence type="inferred from homology"/>
<dbReference type="RefSeq" id="WP_182167336.1">
    <property type="nucleotide sequence ID" value="NZ_JACFXV010000064.1"/>
</dbReference>
<keyword evidence="3" id="KW-0808">Transferase</keyword>
<evidence type="ECO:0000313" key="10">
    <source>
        <dbReference type="Proteomes" id="UP000541109"/>
    </source>
</evidence>
<keyword evidence="10" id="KW-1185">Reference proteome</keyword>
<dbReference type="Pfam" id="PF11380">
    <property type="entry name" value="Stealth_CR2"/>
    <property type="match status" value="1"/>
</dbReference>
<dbReference type="Pfam" id="PF17102">
    <property type="entry name" value="Stealth_CR3"/>
    <property type="match status" value="1"/>
</dbReference>
<dbReference type="InterPro" id="IPR047141">
    <property type="entry name" value="Stealth"/>
</dbReference>
<feature type="domain" description="Stealth protein CR2 conserved region 2" evidence="6">
    <location>
        <begin position="43"/>
        <end position="143"/>
    </location>
</feature>
<evidence type="ECO:0000256" key="3">
    <source>
        <dbReference type="ARBA" id="ARBA00022679"/>
    </source>
</evidence>
<comment type="caution">
    <text evidence="9">The sequence shown here is derived from an EMBL/GenBank/DDBJ whole genome shotgun (WGS) entry which is preliminary data.</text>
</comment>